<protein>
    <submittedName>
        <fullName evidence="2">Uncharacterized protein</fullName>
    </submittedName>
</protein>
<reference evidence="2 3" key="1">
    <citation type="submission" date="2019-03" db="EMBL/GenBank/DDBJ databases">
        <title>First draft genome of Liparis tanakae, snailfish: a comprehensive survey of snailfish specific genes.</title>
        <authorList>
            <person name="Kim W."/>
            <person name="Song I."/>
            <person name="Jeong J.-H."/>
            <person name="Kim D."/>
            <person name="Kim S."/>
            <person name="Ryu S."/>
            <person name="Song J.Y."/>
            <person name="Lee S.K."/>
        </authorList>
    </citation>
    <scope>NUCLEOTIDE SEQUENCE [LARGE SCALE GENOMIC DNA]</scope>
    <source>
        <tissue evidence="2">Muscle</tissue>
    </source>
</reference>
<keyword evidence="3" id="KW-1185">Reference proteome</keyword>
<comment type="caution">
    <text evidence="2">The sequence shown here is derived from an EMBL/GenBank/DDBJ whole genome shotgun (WGS) entry which is preliminary data.</text>
</comment>
<gene>
    <name evidence="2" type="ORF">EYF80_000401</name>
</gene>
<dbReference type="AlphaFoldDB" id="A0A4Z2JGX7"/>
<dbReference type="EMBL" id="SRLO01000002">
    <property type="protein sequence ID" value="TNN89113.1"/>
    <property type="molecule type" value="Genomic_DNA"/>
</dbReference>
<feature type="region of interest" description="Disordered" evidence="1">
    <location>
        <begin position="36"/>
        <end position="71"/>
    </location>
</feature>
<evidence type="ECO:0000256" key="1">
    <source>
        <dbReference type="SAM" id="MobiDB-lite"/>
    </source>
</evidence>
<organism evidence="2 3">
    <name type="scientific">Liparis tanakae</name>
    <name type="common">Tanaka's snailfish</name>
    <dbReference type="NCBI Taxonomy" id="230148"/>
    <lineage>
        <taxon>Eukaryota</taxon>
        <taxon>Metazoa</taxon>
        <taxon>Chordata</taxon>
        <taxon>Craniata</taxon>
        <taxon>Vertebrata</taxon>
        <taxon>Euteleostomi</taxon>
        <taxon>Actinopterygii</taxon>
        <taxon>Neopterygii</taxon>
        <taxon>Teleostei</taxon>
        <taxon>Neoteleostei</taxon>
        <taxon>Acanthomorphata</taxon>
        <taxon>Eupercaria</taxon>
        <taxon>Perciformes</taxon>
        <taxon>Cottioidei</taxon>
        <taxon>Cottales</taxon>
        <taxon>Liparidae</taxon>
        <taxon>Liparis</taxon>
    </lineage>
</organism>
<name>A0A4Z2JGX7_9TELE</name>
<evidence type="ECO:0000313" key="2">
    <source>
        <dbReference type="EMBL" id="TNN89113.1"/>
    </source>
</evidence>
<accession>A0A4Z2JGX7</accession>
<sequence>MRQMDLRDLKETVAGPNRLRPAATVQETFKSVVPGRVTEGQVGADGDGCTDTMNRGKEPRPAKHTQTPPSP</sequence>
<evidence type="ECO:0000313" key="3">
    <source>
        <dbReference type="Proteomes" id="UP000314294"/>
    </source>
</evidence>
<proteinExistence type="predicted"/>
<dbReference type="Proteomes" id="UP000314294">
    <property type="component" value="Unassembled WGS sequence"/>
</dbReference>
<dbReference type="OrthoDB" id="10505604at2759"/>